<dbReference type="Pfam" id="PF06854">
    <property type="entry name" value="Phage_Gp15"/>
    <property type="match status" value="1"/>
</dbReference>
<evidence type="ECO:0008006" key="3">
    <source>
        <dbReference type="Google" id="ProtNLM"/>
    </source>
</evidence>
<dbReference type="InterPro" id="IPR009660">
    <property type="entry name" value="Phage_A500_Gp15"/>
</dbReference>
<accession>A0A4P9C612</accession>
<keyword evidence="2" id="KW-1185">Reference proteome</keyword>
<gene>
    <name evidence="1" type="ORF">CPZ25_005620</name>
</gene>
<sequence length="191" mass="22737">MIFTQRLPKTVEVDGHHYPIDPDYRVMAAFEVNMQEKRGDERAVIAATLLLFYPEGIPANIEMAAQKMLWFYQCGKEEKSREAESSRHPKQVYSFKADEGYIFSAFLDQYGINLLEVEFMHWWVFRRLFNGLKADNEIVKIMGYRSVKIDSKMPPEKRHLYRKLQKQYQLPDYRTEEQREKDMVTALSSFF</sequence>
<dbReference type="KEGG" id="emt:CPZ25_005620"/>
<name>A0A4P9C612_EUBML</name>
<reference evidence="1 2" key="1">
    <citation type="submission" date="2018-05" db="EMBL/GenBank/DDBJ databases">
        <title>Genome comparison of Eubacterium sp.</title>
        <authorList>
            <person name="Feng Y."/>
            <person name="Sanchez-Andrea I."/>
            <person name="Stams A.J.M."/>
            <person name="De Vos W.M."/>
        </authorList>
    </citation>
    <scope>NUCLEOTIDE SEQUENCE [LARGE SCALE GENOMIC DNA]</scope>
    <source>
        <strain evidence="1 2">YI</strain>
    </source>
</reference>
<proteinExistence type="predicted"/>
<evidence type="ECO:0000313" key="2">
    <source>
        <dbReference type="Proteomes" id="UP000218387"/>
    </source>
</evidence>
<dbReference type="AlphaFoldDB" id="A0A4P9C612"/>
<organism evidence="1 2">
    <name type="scientific">Eubacterium maltosivorans</name>
    <dbReference type="NCBI Taxonomy" id="2041044"/>
    <lineage>
        <taxon>Bacteria</taxon>
        <taxon>Bacillati</taxon>
        <taxon>Bacillota</taxon>
        <taxon>Clostridia</taxon>
        <taxon>Eubacteriales</taxon>
        <taxon>Eubacteriaceae</taxon>
        <taxon>Eubacterium</taxon>
    </lineage>
</organism>
<dbReference type="RefSeq" id="WP_096919591.1">
    <property type="nucleotide sequence ID" value="NZ_CP029487.1"/>
</dbReference>
<dbReference type="Proteomes" id="UP000218387">
    <property type="component" value="Chromosome"/>
</dbReference>
<evidence type="ECO:0000313" key="1">
    <source>
        <dbReference type="EMBL" id="QCT70827.1"/>
    </source>
</evidence>
<protein>
    <recommendedName>
        <fullName evidence="3">Bacteriophage Gp15 protein</fullName>
    </recommendedName>
</protein>
<dbReference type="EMBL" id="CP029487">
    <property type="protein sequence ID" value="QCT70827.1"/>
    <property type="molecule type" value="Genomic_DNA"/>
</dbReference>